<evidence type="ECO:0000313" key="2">
    <source>
        <dbReference type="Proteomes" id="UP000195569"/>
    </source>
</evidence>
<gene>
    <name evidence="1" type="ORF">BN2476_1290008</name>
</gene>
<keyword evidence="2" id="KW-1185">Reference proteome</keyword>
<organism evidence="1 2">
    <name type="scientific">Paraburkholderia piptadeniae</name>
    <dbReference type="NCBI Taxonomy" id="1701573"/>
    <lineage>
        <taxon>Bacteria</taxon>
        <taxon>Pseudomonadati</taxon>
        <taxon>Pseudomonadota</taxon>
        <taxon>Betaproteobacteria</taxon>
        <taxon>Burkholderiales</taxon>
        <taxon>Burkholderiaceae</taxon>
        <taxon>Paraburkholderia</taxon>
    </lineage>
</organism>
<protein>
    <submittedName>
        <fullName evidence="1">Uncharacterized protein</fullName>
    </submittedName>
</protein>
<proteinExistence type="predicted"/>
<dbReference type="EMBL" id="CYGY02000129">
    <property type="protein sequence ID" value="SIT51672.1"/>
    <property type="molecule type" value="Genomic_DNA"/>
</dbReference>
<dbReference type="AlphaFoldDB" id="A0A1N7SW18"/>
<comment type="caution">
    <text evidence="1">The sequence shown here is derived from an EMBL/GenBank/DDBJ whole genome shotgun (WGS) entry which is preliminary data.</text>
</comment>
<sequence length="37" mass="4226">MDFAGMPTFFRSPVNLEWDVSPKSAGSERWPDRPGRT</sequence>
<accession>A0A1N7SW18</accession>
<reference evidence="1" key="1">
    <citation type="submission" date="2016-12" db="EMBL/GenBank/DDBJ databases">
        <authorList>
            <person name="Moulin L."/>
        </authorList>
    </citation>
    <scope>NUCLEOTIDE SEQUENCE [LARGE SCALE GENOMIC DNA]</scope>
    <source>
        <strain evidence="1">STM 7183</strain>
    </source>
</reference>
<name>A0A1N7SW18_9BURK</name>
<evidence type="ECO:0000313" key="1">
    <source>
        <dbReference type="EMBL" id="SIT51672.1"/>
    </source>
</evidence>
<dbReference type="Proteomes" id="UP000195569">
    <property type="component" value="Unassembled WGS sequence"/>
</dbReference>